<keyword evidence="1" id="KW-0472">Membrane</keyword>
<keyword evidence="3" id="KW-1185">Reference proteome</keyword>
<feature type="transmembrane region" description="Helical" evidence="1">
    <location>
        <begin position="97"/>
        <end position="118"/>
    </location>
</feature>
<dbReference type="Proteomes" id="UP001501243">
    <property type="component" value="Unassembled WGS sequence"/>
</dbReference>
<name>A0ABP8QGY3_9BACT</name>
<evidence type="ECO:0000256" key="1">
    <source>
        <dbReference type="SAM" id="Phobius"/>
    </source>
</evidence>
<evidence type="ECO:0000313" key="2">
    <source>
        <dbReference type="EMBL" id="GAA4502936.1"/>
    </source>
</evidence>
<comment type="caution">
    <text evidence="2">The sequence shown here is derived from an EMBL/GenBank/DDBJ whole genome shotgun (WGS) entry which is preliminary data.</text>
</comment>
<feature type="transmembrane region" description="Helical" evidence="1">
    <location>
        <begin position="139"/>
        <end position="162"/>
    </location>
</feature>
<feature type="transmembrane region" description="Helical" evidence="1">
    <location>
        <begin position="72"/>
        <end position="91"/>
    </location>
</feature>
<feature type="transmembrane region" description="Helical" evidence="1">
    <location>
        <begin position="174"/>
        <end position="197"/>
    </location>
</feature>
<dbReference type="InterPro" id="IPR018650">
    <property type="entry name" value="STSV1_Orf64"/>
</dbReference>
<evidence type="ECO:0008006" key="4">
    <source>
        <dbReference type="Google" id="ProtNLM"/>
    </source>
</evidence>
<feature type="transmembrane region" description="Helical" evidence="1">
    <location>
        <begin position="364"/>
        <end position="380"/>
    </location>
</feature>
<protein>
    <recommendedName>
        <fullName evidence="4">DUF2079 domain-containing protein</fullName>
    </recommendedName>
</protein>
<sequence>MPAITLPAMHPARRHRLGLLLAFAIIYSLISLVNQANFRTGALDLGYEAQALADVAQLRIPRITLLADAPPIAYLAAHFSFTSALAVPLYYLVGPVWALLLLQIGALLVGMLGVARYAHSLGASEAQANWAMALLGSQWGLFSALGFDFHNNVLGAMALPWLAYWAREGHWGRAALAALFILLSKENLALWLAFVLLGLAWQHWPRRAVVWRAGVGVVLALGYFVLVTHYFIPALDTTHRAYTQLGRYSQLGTSLPGIAGHLLAHPTLLWQELFTNTLPDAAYDYIKLELWVGLLLSGGWALLRYPWYALMLVPILGQKLLANDASFWGLNYQYSIEIAPVLALAMTDALLARCPVSRPGYVRWPLALAGVVLFTTITLYKRRSTWYDRTTTNFLTRSHYRPAYPDPSGLRAALSRVPAGLPLSASSTLVPHLTGRSDLFLFPVLRTAQVVALLREPDERGAWPLSPADGQRAAAQLRTAPGYRVLYEDAQVVLLARQAAPADSAAVWQP</sequence>
<proteinExistence type="predicted"/>
<organism evidence="2 3">
    <name type="scientific">Hymenobacter ginsengisoli</name>
    <dbReference type="NCBI Taxonomy" id="1051626"/>
    <lineage>
        <taxon>Bacteria</taxon>
        <taxon>Pseudomonadati</taxon>
        <taxon>Bacteroidota</taxon>
        <taxon>Cytophagia</taxon>
        <taxon>Cytophagales</taxon>
        <taxon>Hymenobacteraceae</taxon>
        <taxon>Hymenobacter</taxon>
    </lineage>
</organism>
<gene>
    <name evidence="2" type="ORF">GCM10023172_27000</name>
</gene>
<dbReference type="Pfam" id="PF09852">
    <property type="entry name" value="DUF2079"/>
    <property type="match status" value="1"/>
</dbReference>
<accession>A0ABP8QGY3</accession>
<dbReference type="EMBL" id="BAABGQ010000006">
    <property type="protein sequence ID" value="GAA4502936.1"/>
    <property type="molecule type" value="Genomic_DNA"/>
</dbReference>
<reference evidence="3" key="1">
    <citation type="journal article" date="2019" name="Int. J. Syst. Evol. Microbiol.">
        <title>The Global Catalogue of Microorganisms (GCM) 10K type strain sequencing project: providing services to taxonomists for standard genome sequencing and annotation.</title>
        <authorList>
            <consortium name="The Broad Institute Genomics Platform"/>
            <consortium name="The Broad Institute Genome Sequencing Center for Infectious Disease"/>
            <person name="Wu L."/>
            <person name="Ma J."/>
        </authorList>
    </citation>
    <scope>NUCLEOTIDE SEQUENCE [LARGE SCALE GENOMIC DNA]</scope>
    <source>
        <strain evidence="3">JCM 17841</strain>
    </source>
</reference>
<keyword evidence="1" id="KW-1133">Transmembrane helix</keyword>
<feature type="transmembrane region" description="Helical" evidence="1">
    <location>
        <begin position="15"/>
        <end position="33"/>
    </location>
</feature>
<dbReference type="RefSeq" id="WP_208129911.1">
    <property type="nucleotide sequence ID" value="NZ_BAABGQ010000006.1"/>
</dbReference>
<feature type="transmembrane region" description="Helical" evidence="1">
    <location>
        <begin position="209"/>
        <end position="232"/>
    </location>
</feature>
<evidence type="ECO:0000313" key="3">
    <source>
        <dbReference type="Proteomes" id="UP001501243"/>
    </source>
</evidence>
<keyword evidence="1" id="KW-0812">Transmembrane</keyword>